<dbReference type="SUPFAM" id="SSF102114">
    <property type="entry name" value="Radical SAM enzymes"/>
    <property type="match status" value="1"/>
</dbReference>
<feature type="domain" description="Elp3/MiaA/NifB-like radical SAM core" evidence="7">
    <location>
        <begin position="128"/>
        <end position="352"/>
    </location>
</feature>
<evidence type="ECO:0000256" key="5">
    <source>
        <dbReference type="ARBA" id="ARBA00023014"/>
    </source>
</evidence>
<dbReference type="GO" id="GO:0003824">
    <property type="term" value="F:catalytic activity"/>
    <property type="evidence" value="ECO:0007669"/>
    <property type="project" value="InterPro"/>
</dbReference>
<evidence type="ECO:0000256" key="2">
    <source>
        <dbReference type="ARBA" id="ARBA00022691"/>
    </source>
</evidence>
<dbReference type="InterPro" id="IPR006638">
    <property type="entry name" value="Elp3/MiaA/NifB-like_rSAM"/>
</dbReference>
<keyword evidence="9" id="KW-1185">Reference proteome</keyword>
<dbReference type="PANTHER" id="PTHR43409:SF4">
    <property type="entry name" value="RADICAL SAM SUPERFAMILY PROTEIN"/>
    <property type="match status" value="1"/>
</dbReference>
<dbReference type="EMBL" id="BMNY01000003">
    <property type="protein sequence ID" value="GGM79101.1"/>
    <property type="molecule type" value="Genomic_DNA"/>
</dbReference>
<protein>
    <submittedName>
        <fullName evidence="8">Amino acid ABC transporter substrate-binding protein</fullName>
    </submittedName>
</protein>
<dbReference type="Gene3D" id="3.20.20.70">
    <property type="entry name" value="Aldolase class I"/>
    <property type="match status" value="1"/>
</dbReference>
<keyword evidence="2" id="KW-0949">S-adenosyl-L-methionine</keyword>
<dbReference type="SFLD" id="SFLDS00029">
    <property type="entry name" value="Radical_SAM"/>
    <property type="match status" value="1"/>
</dbReference>
<name>A0AA37BSL9_9ARCH</name>
<keyword evidence="4" id="KW-0408">Iron</keyword>
<evidence type="ECO:0000256" key="1">
    <source>
        <dbReference type="ARBA" id="ARBA00001966"/>
    </source>
</evidence>
<dbReference type="GO" id="GO:0046872">
    <property type="term" value="F:metal ion binding"/>
    <property type="evidence" value="ECO:0007669"/>
    <property type="project" value="UniProtKB-KW"/>
</dbReference>
<dbReference type="InterPro" id="IPR051198">
    <property type="entry name" value="BchE-like"/>
</dbReference>
<dbReference type="AlphaFoldDB" id="A0AA37BSL9"/>
<dbReference type="InterPro" id="IPR007197">
    <property type="entry name" value="rSAM"/>
</dbReference>
<comment type="caution">
    <text evidence="8">The sequence shown here is derived from an EMBL/GenBank/DDBJ whole genome shotgun (WGS) entry which is preliminary data.</text>
</comment>
<evidence type="ECO:0000313" key="8">
    <source>
        <dbReference type="EMBL" id="GGM79101.1"/>
    </source>
</evidence>
<feature type="coiled-coil region" evidence="6">
    <location>
        <begin position="340"/>
        <end position="367"/>
    </location>
</feature>
<gene>
    <name evidence="8" type="ORF">GCM10007108_16590</name>
</gene>
<organism evidence="8 9">
    <name type="scientific">Thermogymnomonas acidicola</name>
    <dbReference type="NCBI Taxonomy" id="399579"/>
    <lineage>
        <taxon>Archaea</taxon>
        <taxon>Methanobacteriati</taxon>
        <taxon>Thermoplasmatota</taxon>
        <taxon>Thermoplasmata</taxon>
        <taxon>Thermoplasmatales</taxon>
        <taxon>Thermogymnomonas</taxon>
    </lineage>
</organism>
<evidence type="ECO:0000259" key="7">
    <source>
        <dbReference type="SMART" id="SM00729"/>
    </source>
</evidence>
<keyword evidence="3" id="KW-0479">Metal-binding</keyword>
<dbReference type="RefSeq" id="WP_188681775.1">
    <property type="nucleotide sequence ID" value="NZ_BMNY01000003.1"/>
</dbReference>
<accession>A0AA37BSL9</accession>
<evidence type="ECO:0000313" key="9">
    <source>
        <dbReference type="Proteomes" id="UP000632195"/>
    </source>
</evidence>
<evidence type="ECO:0000256" key="3">
    <source>
        <dbReference type="ARBA" id="ARBA00022723"/>
    </source>
</evidence>
<dbReference type="SMART" id="SM00729">
    <property type="entry name" value="Elp3"/>
    <property type="match status" value="1"/>
</dbReference>
<evidence type="ECO:0000256" key="4">
    <source>
        <dbReference type="ARBA" id="ARBA00023004"/>
    </source>
</evidence>
<dbReference type="PANTHER" id="PTHR43409">
    <property type="entry name" value="ANAEROBIC MAGNESIUM-PROTOPORPHYRIN IX MONOMETHYL ESTER CYCLASE-RELATED"/>
    <property type="match status" value="1"/>
</dbReference>
<comment type="cofactor">
    <cofactor evidence="1">
        <name>[4Fe-4S] cluster</name>
        <dbReference type="ChEBI" id="CHEBI:49883"/>
    </cofactor>
</comment>
<evidence type="ECO:0000256" key="6">
    <source>
        <dbReference type="SAM" id="Coils"/>
    </source>
</evidence>
<dbReference type="InterPro" id="IPR013785">
    <property type="entry name" value="Aldolase_TIM"/>
</dbReference>
<sequence length="383" mass="42457">MAILRANNGMVMMSDQKTGNVTIDMSGRMLYATLGSRSFKRYLDGSVVEMKWDNDVRVVARLSEEESAGLMENCISVAEECLPQSEGATSEAIRKFISSGRASLKSDAEAVSNLYSGEIPVLPPERSFSLYVQLSTGCRWNRCSLCQAYSASEVRYRTLDEFRAHVEKVKGFFGPGLSARSSVLLGDPSALNAEQKVLLSALDTVRETFNLPIYSFIDLFTIPKSKSVMHYQDMKRHGLEKVYFLLETGSNRVVKAFRNLTNVTDAINIVNNLKTAGLNVGLIVLAGTGGKTLSREHVEATAGIVGQMQLGEGDSLFICPVREDEDSIYAGEMDKRGLVKMSLEEKYREADELLKRIREEYESTNGRPLSVKAAKYDLLESVF</sequence>
<reference evidence="8" key="2">
    <citation type="submission" date="2022-09" db="EMBL/GenBank/DDBJ databases">
        <authorList>
            <person name="Sun Q."/>
            <person name="Ohkuma M."/>
        </authorList>
    </citation>
    <scope>NUCLEOTIDE SEQUENCE</scope>
    <source>
        <strain evidence="8">JCM 13583</strain>
    </source>
</reference>
<dbReference type="GO" id="GO:0051536">
    <property type="term" value="F:iron-sulfur cluster binding"/>
    <property type="evidence" value="ECO:0007669"/>
    <property type="project" value="UniProtKB-KW"/>
</dbReference>
<keyword evidence="6" id="KW-0175">Coiled coil</keyword>
<dbReference type="Pfam" id="PF04055">
    <property type="entry name" value="Radical_SAM"/>
    <property type="match status" value="1"/>
</dbReference>
<dbReference type="InterPro" id="IPR058240">
    <property type="entry name" value="rSAM_sf"/>
</dbReference>
<keyword evidence="5" id="KW-0411">Iron-sulfur</keyword>
<reference evidence="8" key="1">
    <citation type="journal article" date="2014" name="Int. J. Syst. Evol. Microbiol.">
        <title>Complete genome sequence of Corynebacterium casei LMG S-19264T (=DSM 44701T), isolated from a smear-ripened cheese.</title>
        <authorList>
            <consortium name="US DOE Joint Genome Institute (JGI-PGF)"/>
            <person name="Walter F."/>
            <person name="Albersmeier A."/>
            <person name="Kalinowski J."/>
            <person name="Ruckert C."/>
        </authorList>
    </citation>
    <scope>NUCLEOTIDE SEQUENCE</scope>
    <source>
        <strain evidence="8">JCM 13583</strain>
    </source>
</reference>
<dbReference type="Proteomes" id="UP000632195">
    <property type="component" value="Unassembled WGS sequence"/>
</dbReference>
<proteinExistence type="predicted"/>